<dbReference type="EMBL" id="CAUYUJ010020037">
    <property type="protein sequence ID" value="CAK0895424.1"/>
    <property type="molecule type" value="Genomic_DNA"/>
</dbReference>
<keyword evidence="3" id="KW-1185">Reference proteome</keyword>
<feature type="compositionally biased region" description="Polar residues" evidence="1">
    <location>
        <begin position="68"/>
        <end position="82"/>
    </location>
</feature>
<reference evidence="2" key="1">
    <citation type="submission" date="2023-10" db="EMBL/GenBank/DDBJ databases">
        <authorList>
            <person name="Chen Y."/>
            <person name="Shah S."/>
            <person name="Dougan E. K."/>
            <person name="Thang M."/>
            <person name="Chan C."/>
        </authorList>
    </citation>
    <scope>NUCLEOTIDE SEQUENCE [LARGE SCALE GENOMIC DNA]</scope>
</reference>
<name>A0ABN9X7K7_9DINO</name>
<proteinExistence type="predicted"/>
<feature type="compositionally biased region" description="Basic and acidic residues" evidence="1">
    <location>
        <begin position="1"/>
        <end position="14"/>
    </location>
</feature>
<sequence length="156" mass="17181">MRMTKGNEGEEEGRSPGGESLPSRGATARQMAAEPDTAPVTRPCRIRPTPNSTVARSAWSWPVPLSRPSASWTMRRGSTSAKSCLRNKPKPEAADETRVDAQGNIITKGGKYVISFRDLETEKPVQDVKEVTAYKNTQQNDYDGRGEHQRCVCSVM</sequence>
<evidence type="ECO:0000313" key="2">
    <source>
        <dbReference type="EMBL" id="CAK0895424.1"/>
    </source>
</evidence>
<feature type="compositionally biased region" description="Basic and acidic residues" evidence="1">
    <location>
        <begin position="89"/>
        <end position="98"/>
    </location>
</feature>
<accession>A0ABN9X7K7</accession>
<evidence type="ECO:0000313" key="3">
    <source>
        <dbReference type="Proteomes" id="UP001189429"/>
    </source>
</evidence>
<organism evidence="2 3">
    <name type="scientific">Prorocentrum cordatum</name>
    <dbReference type="NCBI Taxonomy" id="2364126"/>
    <lineage>
        <taxon>Eukaryota</taxon>
        <taxon>Sar</taxon>
        <taxon>Alveolata</taxon>
        <taxon>Dinophyceae</taxon>
        <taxon>Prorocentrales</taxon>
        <taxon>Prorocentraceae</taxon>
        <taxon>Prorocentrum</taxon>
    </lineage>
</organism>
<gene>
    <name evidence="2" type="ORF">PCOR1329_LOCUS74170</name>
</gene>
<feature type="region of interest" description="Disordered" evidence="1">
    <location>
        <begin position="1"/>
        <end position="98"/>
    </location>
</feature>
<evidence type="ECO:0000256" key="1">
    <source>
        <dbReference type="SAM" id="MobiDB-lite"/>
    </source>
</evidence>
<dbReference type="Proteomes" id="UP001189429">
    <property type="component" value="Unassembled WGS sequence"/>
</dbReference>
<protein>
    <submittedName>
        <fullName evidence="2">Uncharacterized protein</fullName>
    </submittedName>
</protein>
<comment type="caution">
    <text evidence="2">The sequence shown here is derived from an EMBL/GenBank/DDBJ whole genome shotgun (WGS) entry which is preliminary data.</text>
</comment>